<dbReference type="OrthoDB" id="9794876at2"/>
<name>A0A495WB57_9PSEU</name>
<dbReference type="GO" id="GO:0003676">
    <property type="term" value="F:nucleic acid binding"/>
    <property type="evidence" value="ECO:0007669"/>
    <property type="project" value="InterPro"/>
</dbReference>
<keyword evidence="2" id="KW-0540">Nuclease</keyword>
<dbReference type="NCBIfam" id="NF009154">
    <property type="entry name" value="PRK12497.3-3"/>
    <property type="match status" value="1"/>
</dbReference>
<dbReference type="SUPFAM" id="SSF52980">
    <property type="entry name" value="Restriction endonuclease-like"/>
    <property type="match status" value="1"/>
</dbReference>
<keyword evidence="2" id="KW-0255">Endonuclease</keyword>
<dbReference type="GO" id="GO:0004519">
    <property type="term" value="F:endonuclease activity"/>
    <property type="evidence" value="ECO:0007669"/>
    <property type="project" value="UniProtKB-KW"/>
</dbReference>
<evidence type="ECO:0000313" key="2">
    <source>
        <dbReference type="EMBL" id="RKT57038.1"/>
    </source>
</evidence>
<proteinExistence type="inferred from homology"/>
<dbReference type="Pfam" id="PF02021">
    <property type="entry name" value="UPF0102"/>
    <property type="match status" value="1"/>
</dbReference>
<dbReference type="InterPro" id="IPR011335">
    <property type="entry name" value="Restrct_endonuc-II-like"/>
</dbReference>
<gene>
    <name evidence="2" type="ORF">C8E97_5752</name>
</gene>
<dbReference type="Gene3D" id="3.40.1350.10">
    <property type="match status" value="1"/>
</dbReference>
<dbReference type="RefSeq" id="WP_121008500.1">
    <property type="nucleotide sequence ID" value="NZ_RBXO01000001.1"/>
</dbReference>
<comment type="similarity">
    <text evidence="1">Belongs to the UPF0102 family.</text>
</comment>
<dbReference type="EMBL" id="RBXO01000001">
    <property type="protein sequence ID" value="RKT57038.1"/>
    <property type="molecule type" value="Genomic_DNA"/>
</dbReference>
<sequence length="118" mass="13574">MPTTQQLGHLGEHVACEYLRRRERLALLHRNWRCPEGELDIVATDRAQLVVCEVKCRSGTGRGSPLEAVTPTRLDRIRSLAVRWRDLHHLNRLKIRCDLVGILWPRSGPIHLHHVRGA</sequence>
<evidence type="ECO:0000313" key="3">
    <source>
        <dbReference type="Proteomes" id="UP000282084"/>
    </source>
</evidence>
<dbReference type="AlphaFoldDB" id="A0A495WB57"/>
<organism evidence="2 3">
    <name type="scientific">Saccharothrix australiensis</name>
    <dbReference type="NCBI Taxonomy" id="2072"/>
    <lineage>
        <taxon>Bacteria</taxon>
        <taxon>Bacillati</taxon>
        <taxon>Actinomycetota</taxon>
        <taxon>Actinomycetes</taxon>
        <taxon>Pseudonocardiales</taxon>
        <taxon>Pseudonocardiaceae</taxon>
        <taxon>Saccharothrix</taxon>
    </lineage>
</organism>
<keyword evidence="3" id="KW-1185">Reference proteome</keyword>
<reference evidence="2 3" key="1">
    <citation type="submission" date="2018-10" db="EMBL/GenBank/DDBJ databases">
        <title>Sequencing the genomes of 1000 actinobacteria strains.</title>
        <authorList>
            <person name="Klenk H.-P."/>
        </authorList>
    </citation>
    <scope>NUCLEOTIDE SEQUENCE [LARGE SCALE GENOMIC DNA]</scope>
    <source>
        <strain evidence="2 3">DSM 43800</strain>
    </source>
</reference>
<dbReference type="PANTHER" id="PTHR34039">
    <property type="entry name" value="UPF0102 PROTEIN YRAN"/>
    <property type="match status" value="1"/>
</dbReference>
<comment type="caution">
    <text evidence="2">The sequence shown here is derived from an EMBL/GenBank/DDBJ whole genome shotgun (WGS) entry which is preliminary data.</text>
</comment>
<dbReference type="InterPro" id="IPR003509">
    <property type="entry name" value="UPF0102_YraN-like"/>
</dbReference>
<accession>A0A495WB57</accession>
<evidence type="ECO:0000256" key="1">
    <source>
        <dbReference type="ARBA" id="ARBA00006738"/>
    </source>
</evidence>
<dbReference type="PANTHER" id="PTHR34039:SF1">
    <property type="entry name" value="UPF0102 PROTEIN YRAN"/>
    <property type="match status" value="1"/>
</dbReference>
<keyword evidence="2" id="KW-0378">Hydrolase</keyword>
<protein>
    <submittedName>
        <fullName evidence="2">Putative endonuclease</fullName>
    </submittedName>
</protein>
<dbReference type="Proteomes" id="UP000282084">
    <property type="component" value="Unassembled WGS sequence"/>
</dbReference>
<dbReference type="InterPro" id="IPR011856">
    <property type="entry name" value="tRNA_endonuc-like_dom_sf"/>
</dbReference>